<dbReference type="InterPro" id="IPR018062">
    <property type="entry name" value="HTH_AraC-typ_CS"/>
</dbReference>
<dbReference type="AlphaFoldDB" id="A0A2M8RE06"/>
<name>A0A2M8RE06_9BRAD</name>
<dbReference type="Proteomes" id="UP000231194">
    <property type="component" value="Unassembled WGS sequence"/>
</dbReference>
<dbReference type="InterPro" id="IPR009057">
    <property type="entry name" value="Homeodomain-like_sf"/>
</dbReference>
<evidence type="ECO:0000313" key="6">
    <source>
        <dbReference type="EMBL" id="PJG56053.1"/>
    </source>
</evidence>
<keyword evidence="2" id="KW-0238">DNA-binding</keyword>
<evidence type="ECO:0000256" key="4">
    <source>
        <dbReference type="SAM" id="MobiDB-lite"/>
    </source>
</evidence>
<dbReference type="InterPro" id="IPR050204">
    <property type="entry name" value="AraC_XylS_family_regulators"/>
</dbReference>
<dbReference type="SMART" id="SM00342">
    <property type="entry name" value="HTH_ARAC"/>
    <property type="match status" value="1"/>
</dbReference>
<protein>
    <recommendedName>
        <fullName evidence="5">HTH araC/xylS-type domain-containing protein</fullName>
    </recommendedName>
</protein>
<proteinExistence type="predicted"/>
<evidence type="ECO:0000313" key="7">
    <source>
        <dbReference type="Proteomes" id="UP000231194"/>
    </source>
</evidence>
<dbReference type="GO" id="GO:0043565">
    <property type="term" value="F:sequence-specific DNA binding"/>
    <property type="evidence" value="ECO:0007669"/>
    <property type="project" value="InterPro"/>
</dbReference>
<dbReference type="GO" id="GO:0003700">
    <property type="term" value="F:DNA-binding transcription factor activity"/>
    <property type="evidence" value="ECO:0007669"/>
    <property type="project" value="InterPro"/>
</dbReference>
<dbReference type="PRINTS" id="PR00032">
    <property type="entry name" value="HTHARAC"/>
</dbReference>
<organism evidence="6 7">
    <name type="scientific">Bradyrhizobium forestalis</name>
    <dbReference type="NCBI Taxonomy" id="1419263"/>
    <lineage>
        <taxon>Bacteria</taxon>
        <taxon>Pseudomonadati</taxon>
        <taxon>Pseudomonadota</taxon>
        <taxon>Alphaproteobacteria</taxon>
        <taxon>Hyphomicrobiales</taxon>
        <taxon>Nitrobacteraceae</taxon>
        <taxon>Bradyrhizobium</taxon>
    </lineage>
</organism>
<gene>
    <name evidence="6" type="ORF">CVM73_07910</name>
</gene>
<dbReference type="EMBL" id="PGVG01000004">
    <property type="protein sequence ID" value="PJG56053.1"/>
    <property type="molecule type" value="Genomic_DNA"/>
</dbReference>
<dbReference type="InterPro" id="IPR018060">
    <property type="entry name" value="HTH_AraC"/>
</dbReference>
<evidence type="ECO:0000256" key="2">
    <source>
        <dbReference type="ARBA" id="ARBA00023125"/>
    </source>
</evidence>
<keyword evidence="7" id="KW-1185">Reference proteome</keyword>
<keyword evidence="3" id="KW-0804">Transcription</keyword>
<keyword evidence="1" id="KW-0805">Transcription regulation</keyword>
<feature type="compositionally biased region" description="Basic and acidic residues" evidence="4">
    <location>
        <begin position="338"/>
        <end position="349"/>
    </location>
</feature>
<evidence type="ECO:0000256" key="1">
    <source>
        <dbReference type="ARBA" id="ARBA00023015"/>
    </source>
</evidence>
<dbReference type="SUPFAM" id="SSF46689">
    <property type="entry name" value="Homeodomain-like"/>
    <property type="match status" value="1"/>
</dbReference>
<dbReference type="Gene3D" id="1.10.10.60">
    <property type="entry name" value="Homeodomain-like"/>
    <property type="match status" value="1"/>
</dbReference>
<reference evidence="6 7" key="1">
    <citation type="submission" date="2017-11" db="EMBL/GenBank/DDBJ databases">
        <title>Bradyrhizobium forestalis sp. nov., an efficient nitrogen-fixing bacterium isolated from nodules of forest legume species in the Amazon.</title>
        <authorList>
            <person name="Costa E.M."/>
            <person name="Guimaraes A."/>
            <person name="Carvalho T.S."/>
            <person name="Rodrigues T.L."/>
            <person name="Ribeiro P.R.A."/>
            <person name="Lebbe L."/>
            <person name="Willems A."/>
            <person name="Moreira F.M.S."/>
        </authorList>
    </citation>
    <scope>NUCLEOTIDE SEQUENCE [LARGE SCALE GENOMIC DNA]</scope>
    <source>
        <strain evidence="6 7">INPA54B</strain>
    </source>
</reference>
<sequence>MMRKCFACCEHITRTIAPHVGSAASARTGFARRATKPSDFAGGSTSLTIKRATRFLFDTDVLPPEDRLAVWIEDLGAHGMRLEIARVDLSADEPRAEGNDGFAFCWVGQSGYRILGADGAMPRDAAHGMLLFYGPEKPSVTESGASLTNVRLDGALVRSRIPEIDALLPRQSSVDSAALRLLQAYVDALAASGIPSERKLACTVHHHIVDLIAASLQPNGSDLAHAAGGAVALTRLDAAKTDIRAHLADPALSARQVAQRLGLSERSIYLLFERSGLGFSSFVTEERLARATAMLLDPARQQQRIGDIALAAGFGDLSTFNRSFRRRYGQTPSSMRRSKVDHPDPHRTD</sequence>
<dbReference type="PROSITE" id="PS00041">
    <property type="entry name" value="HTH_ARAC_FAMILY_1"/>
    <property type="match status" value="1"/>
</dbReference>
<dbReference type="PROSITE" id="PS01124">
    <property type="entry name" value="HTH_ARAC_FAMILY_2"/>
    <property type="match status" value="1"/>
</dbReference>
<dbReference type="PANTHER" id="PTHR46796:SF6">
    <property type="entry name" value="ARAC SUBFAMILY"/>
    <property type="match status" value="1"/>
</dbReference>
<accession>A0A2M8RE06</accession>
<evidence type="ECO:0000256" key="3">
    <source>
        <dbReference type="ARBA" id="ARBA00023163"/>
    </source>
</evidence>
<evidence type="ECO:0000259" key="5">
    <source>
        <dbReference type="PROSITE" id="PS01124"/>
    </source>
</evidence>
<feature type="region of interest" description="Disordered" evidence="4">
    <location>
        <begin position="326"/>
        <end position="349"/>
    </location>
</feature>
<dbReference type="InterPro" id="IPR020449">
    <property type="entry name" value="Tscrpt_reg_AraC-type_HTH"/>
</dbReference>
<dbReference type="Pfam" id="PF12833">
    <property type="entry name" value="HTH_18"/>
    <property type="match status" value="1"/>
</dbReference>
<feature type="domain" description="HTH araC/xylS-type" evidence="5">
    <location>
        <begin position="237"/>
        <end position="338"/>
    </location>
</feature>
<dbReference type="PANTHER" id="PTHR46796">
    <property type="entry name" value="HTH-TYPE TRANSCRIPTIONAL ACTIVATOR RHAS-RELATED"/>
    <property type="match status" value="1"/>
</dbReference>
<comment type="caution">
    <text evidence="6">The sequence shown here is derived from an EMBL/GenBank/DDBJ whole genome shotgun (WGS) entry which is preliminary data.</text>
</comment>